<dbReference type="STRING" id="1610491.AAV94_06355"/>
<comment type="caution">
    <text evidence="7">The sequence shown here is derived from an EMBL/GenBank/DDBJ whole genome shotgun (WGS) entry which is preliminary data.</text>
</comment>
<dbReference type="Proteomes" id="UP000050580">
    <property type="component" value="Unassembled WGS sequence"/>
</dbReference>
<sequence>MTTPYHYQSIQVEPYGPHLGAEISGVDLTMPLSALQVRELQQAIQDHLVIFFRDQPLDFESHQRFGRYFGELITHSGGVGGVENQPYVVQIHADEHSTGIAGESWHSDLSCNEEPPMGSILYLHTVPRFGGDTLFASMYAAYEALTDKMKQYLDGLYAIHDGEHVYRKYTTDVTRRFPSHAHPIVRRNPVTGRKALFADAQYTTEIVGLPRCESKGILNFLAEHCQDPEFQVRFRWQPHSIAFWDNRYAQHHAVWDYFPHVRSGYRVTIKGERPVA</sequence>
<dbReference type="InterPro" id="IPR003819">
    <property type="entry name" value="TauD/TfdA-like"/>
</dbReference>
<proteinExistence type="inferred from homology"/>
<evidence type="ECO:0000313" key="7">
    <source>
        <dbReference type="EMBL" id="KKW68191.1"/>
    </source>
</evidence>
<accession>A0A0U1Q0D0</accession>
<evidence type="ECO:0000256" key="2">
    <source>
        <dbReference type="ARBA" id="ARBA00022723"/>
    </source>
</evidence>
<evidence type="ECO:0000313" key="8">
    <source>
        <dbReference type="Proteomes" id="UP000050580"/>
    </source>
</evidence>
<protein>
    <submittedName>
        <fullName evidence="7">Taurine dioxygenase</fullName>
    </submittedName>
</protein>
<organism evidence="7 8">
    <name type="scientific">Lampropedia cohaerens</name>
    <dbReference type="NCBI Taxonomy" id="1610491"/>
    <lineage>
        <taxon>Bacteria</taxon>
        <taxon>Pseudomonadati</taxon>
        <taxon>Pseudomonadota</taxon>
        <taxon>Betaproteobacteria</taxon>
        <taxon>Burkholderiales</taxon>
        <taxon>Comamonadaceae</taxon>
        <taxon>Lampropedia</taxon>
    </lineage>
</organism>
<dbReference type="Pfam" id="PF02668">
    <property type="entry name" value="TauD"/>
    <property type="match status" value="1"/>
</dbReference>
<feature type="domain" description="TauD/TfdA-like" evidence="6">
    <location>
        <begin position="11"/>
        <end position="267"/>
    </location>
</feature>
<evidence type="ECO:0000256" key="5">
    <source>
        <dbReference type="ARBA" id="ARBA00023004"/>
    </source>
</evidence>
<gene>
    <name evidence="7" type="ORF">AAV94_06355</name>
</gene>
<comment type="similarity">
    <text evidence="1">Belongs to the TfdA dioxygenase family.</text>
</comment>
<reference evidence="7 8" key="1">
    <citation type="submission" date="2015-05" db="EMBL/GenBank/DDBJ databases">
        <title>Draft genome sequence of Lampropedia sp. CT6, isolated from the microbial mat of a hot water spring, located at Manikaran, India.</title>
        <authorList>
            <person name="Tripathi C."/>
            <person name="Rani P."/>
            <person name="Mahato N.K."/>
            <person name="Lal R."/>
        </authorList>
    </citation>
    <scope>NUCLEOTIDE SEQUENCE [LARGE SCALE GENOMIC DNA]</scope>
    <source>
        <strain evidence="7 8">CT6</strain>
    </source>
</reference>
<dbReference type="Gene3D" id="3.60.130.10">
    <property type="entry name" value="Clavaminate synthase-like"/>
    <property type="match status" value="1"/>
</dbReference>
<dbReference type="RefSeq" id="WP_046741588.1">
    <property type="nucleotide sequence ID" value="NZ_LBNQ01000022.1"/>
</dbReference>
<evidence type="ECO:0000256" key="1">
    <source>
        <dbReference type="ARBA" id="ARBA00005896"/>
    </source>
</evidence>
<dbReference type="GO" id="GO:0046872">
    <property type="term" value="F:metal ion binding"/>
    <property type="evidence" value="ECO:0007669"/>
    <property type="project" value="UniProtKB-KW"/>
</dbReference>
<dbReference type="PATRIC" id="fig|1610491.3.peg.1349"/>
<dbReference type="GO" id="GO:0000908">
    <property type="term" value="F:taurine dioxygenase activity"/>
    <property type="evidence" value="ECO:0007669"/>
    <property type="project" value="TreeGrafter"/>
</dbReference>
<dbReference type="PANTHER" id="PTHR30468:SF1">
    <property type="entry name" value="ALPHA-KETOGLUTARATE-DEPENDENT SULFONATE DIOXYGENASE"/>
    <property type="match status" value="1"/>
</dbReference>
<name>A0A0U1Q0D0_9BURK</name>
<evidence type="ECO:0000259" key="6">
    <source>
        <dbReference type="Pfam" id="PF02668"/>
    </source>
</evidence>
<dbReference type="GO" id="GO:0005737">
    <property type="term" value="C:cytoplasm"/>
    <property type="evidence" value="ECO:0007669"/>
    <property type="project" value="TreeGrafter"/>
</dbReference>
<evidence type="ECO:0000256" key="3">
    <source>
        <dbReference type="ARBA" id="ARBA00022964"/>
    </source>
</evidence>
<dbReference type="EMBL" id="LBNQ01000022">
    <property type="protein sequence ID" value="KKW68191.1"/>
    <property type="molecule type" value="Genomic_DNA"/>
</dbReference>
<dbReference type="OrthoDB" id="581608at2"/>
<keyword evidence="4" id="KW-0560">Oxidoreductase</keyword>
<dbReference type="GO" id="GO:0006790">
    <property type="term" value="P:sulfur compound metabolic process"/>
    <property type="evidence" value="ECO:0007669"/>
    <property type="project" value="TreeGrafter"/>
</dbReference>
<keyword evidence="5" id="KW-0408">Iron</keyword>
<keyword evidence="3 7" id="KW-0223">Dioxygenase</keyword>
<dbReference type="InterPro" id="IPR051323">
    <property type="entry name" value="AtsK-like"/>
</dbReference>
<dbReference type="SUPFAM" id="SSF51197">
    <property type="entry name" value="Clavaminate synthase-like"/>
    <property type="match status" value="1"/>
</dbReference>
<keyword evidence="8" id="KW-1185">Reference proteome</keyword>
<dbReference type="PANTHER" id="PTHR30468">
    <property type="entry name" value="ALPHA-KETOGLUTARATE-DEPENDENT SULFONATE DIOXYGENASE"/>
    <property type="match status" value="1"/>
</dbReference>
<dbReference type="AlphaFoldDB" id="A0A0U1Q0D0"/>
<keyword evidence="2" id="KW-0479">Metal-binding</keyword>
<evidence type="ECO:0000256" key="4">
    <source>
        <dbReference type="ARBA" id="ARBA00023002"/>
    </source>
</evidence>
<dbReference type="InterPro" id="IPR042098">
    <property type="entry name" value="TauD-like_sf"/>
</dbReference>